<sequence>READLGHRKWGLPGIPLPSGPRCPHPLWGSLLSLKSMPAPAPCWGLSSGPPAAARAKCQKGSKHFILLIFFSFLIKLNSKTKIHKLLRRWLPLLPPTHTDTGHPTKKTKLL</sequence>
<evidence type="ECO:0000313" key="2">
    <source>
        <dbReference type="Proteomes" id="UP000675900"/>
    </source>
</evidence>
<reference evidence="1" key="1">
    <citation type="submission" date="2025-08" db="UniProtKB">
        <authorList>
            <consortium name="Ensembl"/>
        </authorList>
    </citation>
    <scope>IDENTIFICATION</scope>
</reference>
<reference evidence="1" key="2">
    <citation type="submission" date="2025-09" db="UniProtKB">
        <authorList>
            <consortium name="Ensembl"/>
        </authorList>
    </citation>
    <scope>IDENTIFICATION</scope>
</reference>
<accession>A0A8C9JER5</accession>
<proteinExistence type="predicted"/>
<dbReference type="AlphaFoldDB" id="A0A8C9JER5"/>
<name>A0A8C9JER5_PANTA</name>
<dbReference type="GeneTree" id="ENSGT00980000203049"/>
<organism evidence="1 2">
    <name type="scientific">Panthera tigris altaica</name>
    <name type="common">Siberian tiger</name>
    <dbReference type="NCBI Taxonomy" id="74533"/>
    <lineage>
        <taxon>Eukaryota</taxon>
        <taxon>Metazoa</taxon>
        <taxon>Chordata</taxon>
        <taxon>Craniata</taxon>
        <taxon>Vertebrata</taxon>
        <taxon>Euteleostomi</taxon>
        <taxon>Mammalia</taxon>
        <taxon>Eutheria</taxon>
        <taxon>Laurasiatheria</taxon>
        <taxon>Carnivora</taxon>
        <taxon>Feliformia</taxon>
        <taxon>Felidae</taxon>
        <taxon>Pantherinae</taxon>
        <taxon>Panthera</taxon>
    </lineage>
</organism>
<evidence type="ECO:0000313" key="1">
    <source>
        <dbReference type="Ensembl" id="ENSPTIP00000005449.1"/>
    </source>
</evidence>
<keyword evidence="2" id="KW-1185">Reference proteome</keyword>
<dbReference type="Ensembl" id="ENSPTIT00000009232.1">
    <property type="protein sequence ID" value="ENSPTIP00000005449.1"/>
    <property type="gene ID" value="ENSPTIG00000007675.1"/>
</dbReference>
<dbReference type="Proteomes" id="UP000675900">
    <property type="component" value="Unassembled WGS sequence"/>
</dbReference>
<protein>
    <submittedName>
        <fullName evidence="1">Uncharacterized protein</fullName>
    </submittedName>
</protein>